<evidence type="ECO:0000259" key="8">
    <source>
        <dbReference type="Pfam" id="PF08281"/>
    </source>
</evidence>
<dbReference type="InterPro" id="IPR013249">
    <property type="entry name" value="RNA_pol_sigma70_r4_t2"/>
</dbReference>
<keyword evidence="4" id="KW-0238">DNA-binding</keyword>
<proteinExistence type="inferred from homology"/>
<evidence type="ECO:0000256" key="6">
    <source>
        <dbReference type="SAM" id="MobiDB-lite"/>
    </source>
</evidence>
<sequence>MASPWRLGAARPAADVPDAAASRAPAPPAGDGLDVAAAFDAHAGELLGFATSALGDRAAAEDAVQEVFVRAWRSRERYGPEGGSVRTWLFAIARNVVVDVHRARARRPRLVADPDPDHGPLADHGVAPGADPAAASVDRLTVLDALGDLSAAHREVVVEVHLAGTPYADLAARTGVPVATLRTRMFHALRALRRALDDPPADDDDGTAAPHDRSSTTTQGGGGRRGR</sequence>
<dbReference type="Proteomes" id="UP000276232">
    <property type="component" value="Unassembled WGS sequence"/>
</dbReference>
<feature type="compositionally biased region" description="Basic and acidic residues" evidence="6">
    <location>
        <begin position="110"/>
        <end position="121"/>
    </location>
</feature>
<feature type="region of interest" description="Disordered" evidence="6">
    <location>
        <begin position="1"/>
        <end position="28"/>
    </location>
</feature>
<dbReference type="PANTHER" id="PTHR43133:SF52">
    <property type="entry name" value="ECF RNA POLYMERASE SIGMA FACTOR SIGL"/>
    <property type="match status" value="1"/>
</dbReference>
<evidence type="ECO:0000256" key="5">
    <source>
        <dbReference type="ARBA" id="ARBA00023163"/>
    </source>
</evidence>
<dbReference type="InterPro" id="IPR039425">
    <property type="entry name" value="RNA_pol_sigma-70-like"/>
</dbReference>
<accession>A0A3N1HR71</accession>
<comment type="similarity">
    <text evidence="1">Belongs to the sigma-70 factor family. ECF subfamily.</text>
</comment>
<dbReference type="Pfam" id="PF04542">
    <property type="entry name" value="Sigma70_r2"/>
    <property type="match status" value="1"/>
</dbReference>
<evidence type="ECO:0000313" key="10">
    <source>
        <dbReference type="Proteomes" id="UP000276232"/>
    </source>
</evidence>
<dbReference type="Pfam" id="PF08281">
    <property type="entry name" value="Sigma70_r4_2"/>
    <property type="match status" value="1"/>
</dbReference>
<protein>
    <submittedName>
        <fullName evidence="9">RNA polymerase sigma-70 factor (ECF subfamily)</fullName>
    </submittedName>
</protein>
<dbReference type="EMBL" id="RJKN01000002">
    <property type="protein sequence ID" value="ROP45005.1"/>
    <property type="molecule type" value="Genomic_DNA"/>
</dbReference>
<evidence type="ECO:0000256" key="3">
    <source>
        <dbReference type="ARBA" id="ARBA00023082"/>
    </source>
</evidence>
<name>A0A3N1HR71_9ACTN</name>
<comment type="caution">
    <text evidence="9">The sequence shown here is derived from an EMBL/GenBank/DDBJ whole genome shotgun (WGS) entry which is preliminary data.</text>
</comment>
<keyword evidence="3" id="KW-0731">Sigma factor</keyword>
<dbReference type="InterPro" id="IPR013325">
    <property type="entry name" value="RNA_pol_sigma_r2"/>
</dbReference>
<dbReference type="OrthoDB" id="9811152at2"/>
<feature type="domain" description="RNA polymerase sigma factor 70 region 4 type 2" evidence="8">
    <location>
        <begin position="141"/>
        <end position="192"/>
    </location>
</feature>
<feature type="region of interest" description="Disordered" evidence="6">
    <location>
        <begin position="110"/>
        <end position="130"/>
    </location>
</feature>
<evidence type="ECO:0000313" key="9">
    <source>
        <dbReference type="EMBL" id="ROP45005.1"/>
    </source>
</evidence>
<dbReference type="PANTHER" id="PTHR43133">
    <property type="entry name" value="RNA POLYMERASE ECF-TYPE SIGMA FACTO"/>
    <property type="match status" value="1"/>
</dbReference>
<dbReference type="SUPFAM" id="SSF88946">
    <property type="entry name" value="Sigma2 domain of RNA polymerase sigma factors"/>
    <property type="match status" value="1"/>
</dbReference>
<dbReference type="NCBIfam" id="TIGR02937">
    <property type="entry name" value="sigma70-ECF"/>
    <property type="match status" value="1"/>
</dbReference>
<keyword evidence="5" id="KW-0804">Transcription</keyword>
<dbReference type="SUPFAM" id="SSF88659">
    <property type="entry name" value="Sigma3 and sigma4 domains of RNA polymerase sigma factors"/>
    <property type="match status" value="1"/>
</dbReference>
<dbReference type="RefSeq" id="WP_123379199.1">
    <property type="nucleotide sequence ID" value="NZ_RJKN01000002.1"/>
</dbReference>
<dbReference type="GO" id="GO:0003677">
    <property type="term" value="F:DNA binding"/>
    <property type="evidence" value="ECO:0007669"/>
    <property type="project" value="UniProtKB-KW"/>
</dbReference>
<dbReference type="GO" id="GO:0016987">
    <property type="term" value="F:sigma factor activity"/>
    <property type="evidence" value="ECO:0007669"/>
    <property type="project" value="UniProtKB-KW"/>
</dbReference>
<organism evidence="9 10">
    <name type="scientific">Pseudokineococcus lusitanus</name>
    <dbReference type="NCBI Taxonomy" id="763993"/>
    <lineage>
        <taxon>Bacteria</taxon>
        <taxon>Bacillati</taxon>
        <taxon>Actinomycetota</taxon>
        <taxon>Actinomycetes</taxon>
        <taxon>Kineosporiales</taxon>
        <taxon>Kineosporiaceae</taxon>
        <taxon>Pseudokineococcus</taxon>
    </lineage>
</organism>
<dbReference type="InterPro" id="IPR014284">
    <property type="entry name" value="RNA_pol_sigma-70_dom"/>
</dbReference>
<keyword evidence="2" id="KW-0805">Transcription regulation</keyword>
<dbReference type="Gene3D" id="1.10.10.10">
    <property type="entry name" value="Winged helix-like DNA-binding domain superfamily/Winged helix DNA-binding domain"/>
    <property type="match status" value="1"/>
</dbReference>
<dbReference type="CDD" id="cd06171">
    <property type="entry name" value="Sigma70_r4"/>
    <property type="match status" value="1"/>
</dbReference>
<dbReference type="InParanoid" id="A0A3N1HR71"/>
<keyword evidence="10" id="KW-1185">Reference proteome</keyword>
<reference evidence="9 10" key="1">
    <citation type="journal article" date="2015" name="Stand. Genomic Sci.">
        <title>Genomic Encyclopedia of Bacterial and Archaeal Type Strains, Phase III: the genomes of soil and plant-associated and newly described type strains.</title>
        <authorList>
            <person name="Whitman W.B."/>
            <person name="Woyke T."/>
            <person name="Klenk H.P."/>
            <person name="Zhou Y."/>
            <person name="Lilburn T.G."/>
            <person name="Beck B.J."/>
            <person name="De Vos P."/>
            <person name="Vandamme P."/>
            <person name="Eisen J.A."/>
            <person name="Garrity G."/>
            <person name="Hugenholtz P."/>
            <person name="Kyrpides N.C."/>
        </authorList>
    </citation>
    <scope>NUCLEOTIDE SEQUENCE [LARGE SCALE GENOMIC DNA]</scope>
    <source>
        <strain evidence="9 10">CECT 7306</strain>
    </source>
</reference>
<dbReference type="Gene3D" id="1.10.1740.10">
    <property type="match status" value="1"/>
</dbReference>
<dbReference type="InterPro" id="IPR013324">
    <property type="entry name" value="RNA_pol_sigma_r3/r4-like"/>
</dbReference>
<evidence type="ECO:0000259" key="7">
    <source>
        <dbReference type="Pfam" id="PF04542"/>
    </source>
</evidence>
<evidence type="ECO:0000256" key="2">
    <source>
        <dbReference type="ARBA" id="ARBA00023015"/>
    </source>
</evidence>
<dbReference type="InterPro" id="IPR036388">
    <property type="entry name" value="WH-like_DNA-bd_sf"/>
</dbReference>
<feature type="domain" description="RNA polymerase sigma-70 region 2" evidence="7">
    <location>
        <begin position="39"/>
        <end position="107"/>
    </location>
</feature>
<dbReference type="AlphaFoldDB" id="A0A3N1HR71"/>
<dbReference type="GO" id="GO:0006352">
    <property type="term" value="P:DNA-templated transcription initiation"/>
    <property type="evidence" value="ECO:0007669"/>
    <property type="project" value="InterPro"/>
</dbReference>
<evidence type="ECO:0000256" key="1">
    <source>
        <dbReference type="ARBA" id="ARBA00010641"/>
    </source>
</evidence>
<dbReference type="InterPro" id="IPR007627">
    <property type="entry name" value="RNA_pol_sigma70_r2"/>
</dbReference>
<feature type="region of interest" description="Disordered" evidence="6">
    <location>
        <begin position="195"/>
        <end position="227"/>
    </location>
</feature>
<feature type="compositionally biased region" description="Low complexity" evidence="6">
    <location>
        <begin position="9"/>
        <end position="24"/>
    </location>
</feature>
<evidence type="ECO:0000256" key="4">
    <source>
        <dbReference type="ARBA" id="ARBA00023125"/>
    </source>
</evidence>
<gene>
    <name evidence="9" type="ORF">EDC03_1135</name>
</gene>